<keyword evidence="5" id="KW-1185">Reference proteome</keyword>
<protein>
    <submittedName>
        <fullName evidence="6">Uncharacterized protein LOC115218518 isoform X1</fullName>
    </submittedName>
</protein>
<name>A0A6P7T1H6_9MOLL</name>
<proteinExistence type="inferred from homology"/>
<dbReference type="Pfam" id="PF15503">
    <property type="entry name" value="PPP1R35_C"/>
    <property type="match status" value="1"/>
</dbReference>
<comment type="similarity">
    <text evidence="4">Belongs to the PPP1R35 family.</text>
</comment>
<dbReference type="InterPro" id="IPR029135">
    <property type="entry name" value="PPP1R35_C"/>
</dbReference>
<accession>A0A6P7T1H6</accession>
<dbReference type="Proteomes" id="UP000515154">
    <property type="component" value="Linkage group LG13"/>
</dbReference>
<comment type="subcellular location">
    <subcellularLocation>
        <location evidence="1">Cytoplasm</location>
        <location evidence="1">Cytoskeleton</location>
        <location evidence="1">Microtubule organizing center</location>
        <location evidence="1">Centrosome</location>
        <location evidence="1">Centriole</location>
    </subcellularLocation>
</comment>
<sequence>MIANSDEIVLRQPPVASKMTILPSQILPDPDLQVSPFKKGILRKEANRPKSHSNVRFNLKSHPLADLNSSSSSSTGTPSEPNRSNNSIGTPADLYNSNSGIGMPAEFSSSSGGSGTLAELCRSSSGVAATSEPSFTSQEQSFNTNIPHPADSCTVTDVPLIPLNSSQHILHKIHVLAQNDETHVIKELQRQLNIDKKKEINEKAASKVDYKPDSVLYQNLISLDVPIVCVKKKKKPVVKKKTQEAVPPMFYDSAKENTHEEKGNFTLQGIPLPRVKLLKSPPLSAFTLYQHNRAWEGLLIHNHS</sequence>
<evidence type="ECO:0000256" key="2">
    <source>
        <dbReference type="ARBA" id="ARBA00022490"/>
    </source>
</evidence>
<keyword evidence="3" id="KW-0206">Cytoskeleton</keyword>
<evidence type="ECO:0000313" key="6">
    <source>
        <dbReference type="RefSeq" id="XP_029644240.1"/>
    </source>
</evidence>
<evidence type="ECO:0000256" key="3">
    <source>
        <dbReference type="ARBA" id="ARBA00023212"/>
    </source>
</evidence>
<evidence type="ECO:0000256" key="4">
    <source>
        <dbReference type="ARBA" id="ARBA00029452"/>
    </source>
</evidence>
<evidence type="ECO:0000313" key="5">
    <source>
        <dbReference type="Proteomes" id="UP000515154"/>
    </source>
</evidence>
<dbReference type="KEGG" id="osn:115218518"/>
<dbReference type="AlphaFoldDB" id="A0A6P7T1H6"/>
<evidence type="ECO:0000256" key="1">
    <source>
        <dbReference type="ARBA" id="ARBA00004114"/>
    </source>
</evidence>
<dbReference type="RefSeq" id="XP_029644240.1">
    <property type="nucleotide sequence ID" value="XM_029788380.2"/>
</dbReference>
<organism evidence="5 6">
    <name type="scientific">Octopus sinensis</name>
    <name type="common">East Asian common octopus</name>
    <dbReference type="NCBI Taxonomy" id="2607531"/>
    <lineage>
        <taxon>Eukaryota</taxon>
        <taxon>Metazoa</taxon>
        <taxon>Spiralia</taxon>
        <taxon>Lophotrochozoa</taxon>
        <taxon>Mollusca</taxon>
        <taxon>Cephalopoda</taxon>
        <taxon>Coleoidea</taxon>
        <taxon>Octopodiformes</taxon>
        <taxon>Octopoda</taxon>
        <taxon>Incirrata</taxon>
        <taxon>Octopodidae</taxon>
        <taxon>Octopus</taxon>
    </lineage>
</organism>
<dbReference type="GO" id="GO:0005814">
    <property type="term" value="C:centriole"/>
    <property type="evidence" value="ECO:0007669"/>
    <property type="project" value="UniProtKB-SubCell"/>
</dbReference>
<reference evidence="6" key="1">
    <citation type="submission" date="2025-08" db="UniProtKB">
        <authorList>
            <consortium name="RefSeq"/>
        </authorList>
    </citation>
    <scope>IDENTIFICATION</scope>
</reference>
<gene>
    <name evidence="6" type="primary">LOC115218518</name>
</gene>
<keyword evidence="2" id="KW-0963">Cytoplasm</keyword>